<keyword evidence="2" id="KW-0812">Transmembrane</keyword>
<evidence type="ECO:0000256" key="1">
    <source>
        <dbReference type="SAM" id="MobiDB-lite"/>
    </source>
</evidence>
<gene>
    <name evidence="3" type="ORF">PFR_JS10_189</name>
</gene>
<proteinExistence type="predicted"/>
<feature type="region of interest" description="Disordered" evidence="1">
    <location>
        <begin position="1"/>
        <end position="48"/>
    </location>
</feature>
<protein>
    <recommendedName>
        <fullName evidence="4">TadE-like protein</fullName>
    </recommendedName>
</protein>
<sequence>MNTLGRTGRHVGGRAVHEAASPESSGRRRWAGPREWVGRKAGRRESRHGERGAVSIEVVVIVPGIVLFIALMTAGWRIWSVRAQVHDAAAAGARAASLAATHDKAVQAARSAIAADLDAVSSHCVDPEVQVDGSAFSLAAGRSGEIGVDVTCRVAFSDLVLAMPGTLEATGHAVSRLDTYKERRP</sequence>
<keyword evidence="2" id="KW-1133">Transmembrane helix</keyword>
<name>A0A2C7Z0R9_9ACTN</name>
<evidence type="ECO:0000313" key="3">
    <source>
        <dbReference type="EMBL" id="SBN37832.1"/>
    </source>
</evidence>
<dbReference type="EMBL" id="LT576035">
    <property type="protein sequence ID" value="SBN37832.1"/>
    <property type="molecule type" value="Genomic_DNA"/>
</dbReference>
<evidence type="ECO:0008006" key="4">
    <source>
        <dbReference type="Google" id="ProtNLM"/>
    </source>
</evidence>
<feature type="transmembrane region" description="Helical" evidence="2">
    <location>
        <begin position="53"/>
        <end position="79"/>
    </location>
</feature>
<accession>A0A2C7Z0R9</accession>
<reference evidence="3" key="1">
    <citation type="submission" date="2016-05" db="EMBL/GenBank/DDBJ databases">
        <authorList>
            <person name="Lavstsen T."/>
            <person name="Jespersen J.S."/>
        </authorList>
    </citation>
    <scope>NUCLEOTIDE SEQUENCE</scope>
    <source>
        <strain evidence="3">PFRJS10</strain>
    </source>
</reference>
<keyword evidence="2" id="KW-0472">Membrane</keyword>
<organism evidence="3">
    <name type="scientific">Propionibacterium freudenreichii</name>
    <dbReference type="NCBI Taxonomy" id="1744"/>
    <lineage>
        <taxon>Bacteria</taxon>
        <taxon>Bacillati</taxon>
        <taxon>Actinomycetota</taxon>
        <taxon>Actinomycetes</taxon>
        <taxon>Propionibacteriales</taxon>
        <taxon>Propionibacteriaceae</taxon>
        <taxon>Propionibacterium</taxon>
    </lineage>
</organism>
<dbReference type="AlphaFoldDB" id="A0A2C7Z0R9"/>
<evidence type="ECO:0000256" key="2">
    <source>
        <dbReference type="SAM" id="Phobius"/>
    </source>
</evidence>